<dbReference type="FunFam" id="3.30.420.40:FF:000495">
    <property type="entry name" value="Heat shock protein 4b"/>
    <property type="match status" value="1"/>
</dbReference>
<dbReference type="Proteomes" id="UP000515154">
    <property type="component" value="Linkage group LG1"/>
</dbReference>
<keyword evidence="6" id="KW-1185">Reference proteome</keyword>
<reference evidence="7" key="1">
    <citation type="submission" date="2025-08" db="UniProtKB">
        <authorList>
            <consortium name="RefSeq"/>
        </authorList>
    </citation>
    <scope>IDENTIFICATION</scope>
</reference>
<protein>
    <submittedName>
        <fullName evidence="7">Heat shock 70 kDa protein 4</fullName>
    </submittedName>
</protein>
<keyword evidence="7" id="KW-0346">Stress response</keyword>
<comment type="similarity">
    <text evidence="1">Belongs to the heat shock protein 70 family.</text>
</comment>
<dbReference type="SUPFAM" id="SSF100934">
    <property type="entry name" value="Heat shock protein 70kD (HSP70), C-terminal subdomain"/>
    <property type="match status" value="2"/>
</dbReference>
<dbReference type="InterPro" id="IPR029048">
    <property type="entry name" value="HSP70_C_sf"/>
</dbReference>
<feature type="region of interest" description="Disordered" evidence="5">
    <location>
        <begin position="533"/>
        <end position="600"/>
    </location>
</feature>
<organism evidence="6 7">
    <name type="scientific">Octopus sinensis</name>
    <name type="common">East Asian common octopus</name>
    <dbReference type="NCBI Taxonomy" id="2607531"/>
    <lineage>
        <taxon>Eukaryota</taxon>
        <taxon>Metazoa</taxon>
        <taxon>Spiralia</taxon>
        <taxon>Lophotrochozoa</taxon>
        <taxon>Mollusca</taxon>
        <taxon>Cephalopoda</taxon>
        <taxon>Coleoidea</taxon>
        <taxon>Octopodiformes</taxon>
        <taxon>Octopoda</taxon>
        <taxon>Incirrata</taxon>
        <taxon>Octopodidae</taxon>
        <taxon>Octopus</taxon>
    </lineage>
</organism>
<evidence type="ECO:0000256" key="2">
    <source>
        <dbReference type="ARBA" id="ARBA00022741"/>
    </source>
</evidence>
<proteinExistence type="inferred from homology"/>
<accession>A0A6P7SXR2</accession>
<keyword evidence="4" id="KW-0175">Coiled coil</keyword>
<dbReference type="InterPro" id="IPR029047">
    <property type="entry name" value="HSP70_peptide-bd_sf"/>
</dbReference>
<dbReference type="FunFam" id="3.30.30.30:FF:000002">
    <property type="entry name" value="Heat shock 70 kDa protein 4"/>
    <property type="match status" value="1"/>
</dbReference>
<evidence type="ECO:0000313" key="6">
    <source>
        <dbReference type="Proteomes" id="UP000515154"/>
    </source>
</evidence>
<feature type="compositionally biased region" description="Basic and acidic residues" evidence="5">
    <location>
        <begin position="553"/>
        <end position="564"/>
    </location>
</feature>
<sequence>MKSLLFRSKIDNFFFETFPSHSGQVMSVVGIDFGTQSCYIAVARTGGIETIDNDYSDRCTPNYVSFGENVRAMGNSAKNQCITNFRNTIYSYKELLGRPYSDEQVKIVQEKVPYKITENKGQTLVEVQYRRETNQYTPLQITAMMLMKLKETAEVALKAKVVDCVVSVPATYTDMQRRAMLDACQTVNLNCLRIMNDTTATALAYGIYKQDLPEETESRRVVVFVDMGYAHLQVSACAFNKGKLKMLGISKGNVGGRDFDSVIVDHFVSEFKKQYKVDASTNKKALIRLTHECEKLKKQLSVNIKPSPFNLECFMDDKDVSGKLDRPTFEEMCCPLLHVVENTFKTLLNNCDLKPSDLHSVEIVGGASRIHSVKKLVKSVFGIEPSTTMNADEVVARGCALQCAILSPTFLVRDFTILDCQPYGITVSCDTKDDESKHEIFPKFHPIPFSKMLSFYRKEPFQINSYYSPTDQVSDSHKFIGSFKVKDVVPQANGEKSKLKIKLRVNIHGIFTVASASLVEKITADETIEMEVDKKGKKNEESNEELSNSNNKNEAETEQSSKMDQEEEMNTDNNNKDVPIENGNLKSDSANEEIKEQANKKSKKVKLIDLPIEANVPQLSKEELNIYIEKENQMKAQDKLENERADAKNAVEEYVYEIRDKIYGPLEKFIKEDQRSQLSEMLDATENWLYEEGEDQKKQVYIDKLAKLKEFGQPILNRYHESQERPLAFNELGSLMQSLDKAVDLYQQKDEKYNHLEESEIEIIVKEVKEKRSWFDHHQNLQNQLQLYEDPIVTVSQIIVQKRSLESACYPILNKPKPKVEAAPPPPKEETTTSEESVTEDMETKPEKTEQTQKTDEKMEVD</sequence>
<dbReference type="Pfam" id="PF00012">
    <property type="entry name" value="HSP70"/>
    <property type="match status" value="2"/>
</dbReference>
<dbReference type="SUPFAM" id="SSF100920">
    <property type="entry name" value="Heat shock protein 70kD (HSP70), peptide-binding domain"/>
    <property type="match status" value="1"/>
</dbReference>
<keyword evidence="2" id="KW-0547">Nucleotide-binding</keyword>
<gene>
    <name evidence="7" type="primary">LOC115217565</name>
</gene>
<dbReference type="Gene3D" id="3.30.30.30">
    <property type="match status" value="1"/>
</dbReference>
<dbReference type="InterPro" id="IPR013126">
    <property type="entry name" value="Hsp_70_fam"/>
</dbReference>
<dbReference type="Gene3D" id="3.90.640.10">
    <property type="entry name" value="Actin, Chain A, domain 4"/>
    <property type="match status" value="1"/>
</dbReference>
<dbReference type="GO" id="GO:0005634">
    <property type="term" value="C:nucleus"/>
    <property type="evidence" value="ECO:0007669"/>
    <property type="project" value="TreeGrafter"/>
</dbReference>
<evidence type="ECO:0000256" key="5">
    <source>
        <dbReference type="SAM" id="MobiDB-lite"/>
    </source>
</evidence>
<dbReference type="SUPFAM" id="SSF53067">
    <property type="entry name" value="Actin-like ATPase domain"/>
    <property type="match status" value="2"/>
</dbReference>
<dbReference type="PRINTS" id="PR00301">
    <property type="entry name" value="HEATSHOCK70"/>
</dbReference>
<dbReference type="FunFam" id="3.90.640.10:FF:000004">
    <property type="entry name" value="Heat shock 70 kDa protein 4"/>
    <property type="match status" value="1"/>
</dbReference>
<dbReference type="InterPro" id="IPR043129">
    <property type="entry name" value="ATPase_NBD"/>
</dbReference>
<dbReference type="GO" id="GO:0005524">
    <property type="term" value="F:ATP binding"/>
    <property type="evidence" value="ECO:0007669"/>
    <property type="project" value="UniProtKB-KW"/>
</dbReference>
<dbReference type="Gene3D" id="3.30.420.40">
    <property type="match status" value="2"/>
</dbReference>
<feature type="coiled-coil region" evidence="4">
    <location>
        <begin position="630"/>
        <end position="657"/>
    </location>
</feature>
<dbReference type="PANTHER" id="PTHR45639:SF4">
    <property type="entry name" value="HSC70CB, ISOFORM G"/>
    <property type="match status" value="1"/>
</dbReference>
<dbReference type="KEGG" id="osn:115217565"/>
<dbReference type="GO" id="GO:0005829">
    <property type="term" value="C:cytosol"/>
    <property type="evidence" value="ECO:0007669"/>
    <property type="project" value="TreeGrafter"/>
</dbReference>
<evidence type="ECO:0000256" key="3">
    <source>
        <dbReference type="ARBA" id="ARBA00022840"/>
    </source>
</evidence>
<evidence type="ECO:0000256" key="1">
    <source>
        <dbReference type="ARBA" id="ARBA00007381"/>
    </source>
</evidence>
<dbReference type="AlphaFoldDB" id="A0A6P7SXR2"/>
<dbReference type="PANTHER" id="PTHR45639">
    <property type="entry name" value="HSC70CB, ISOFORM G-RELATED"/>
    <property type="match status" value="1"/>
</dbReference>
<dbReference type="FunFam" id="1.20.1270.10:FF:000002">
    <property type="entry name" value="Heat shock 70 kDa protein 4"/>
    <property type="match status" value="1"/>
</dbReference>
<dbReference type="FunFam" id="3.30.420.40:FF:000171">
    <property type="entry name" value="Heat shock 70 kDa protein 4"/>
    <property type="match status" value="1"/>
</dbReference>
<name>A0A6P7SXR2_9MOLL</name>
<keyword evidence="3" id="KW-0067">ATP-binding</keyword>
<feature type="compositionally biased region" description="Basic and acidic residues" evidence="5">
    <location>
        <begin position="842"/>
        <end position="862"/>
    </location>
</feature>
<evidence type="ECO:0000313" key="7">
    <source>
        <dbReference type="RefSeq" id="XP_029643168.1"/>
    </source>
</evidence>
<dbReference type="Gene3D" id="2.60.34.10">
    <property type="entry name" value="Substrate Binding Domain Of DNAk, Chain A, domain 1"/>
    <property type="match status" value="1"/>
</dbReference>
<feature type="region of interest" description="Disordered" evidence="5">
    <location>
        <begin position="814"/>
        <end position="862"/>
    </location>
</feature>
<dbReference type="Gene3D" id="1.20.1270.10">
    <property type="match status" value="1"/>
</dbReference>
<evidence type="ECO:0000256" key="4">
    <source>
        <dbReference type="SAM" id="Coils"/>
    </source>
</evidence>
<dbReference type="GO" id="GO:0140662">
    <property type="term" value="F:ATP-dependent protein folding chaperone"/>
    <property type="evidence" value="ECO:0007669"/>
    <property type="project" value="InterPro"/>
</dbReference>
<dbReference type="RefSeq" id="XP_029643168.1">
    <property type="nucleotide sequence ID" value="XM_029787308.2"/>
</dbReference>